<evidence type="ECO:0000313" key="2">
    <source>
        <dbReference type="Proteomes" id="UP000295727"/>
    </source>
</evidence>
<proteinExistence type="predicted"/>
<dbReference type="KEGG" id="ppai:E1956_14010"/>
<dbReference type="AlphaFoldDB" id="A0A4P7CVF0"/>
<dbReference type="RefSeq" id="WP_134749759.1">
    <property type="nucleotide sequence ID" value="NZ_CP038148.1"/>
</dbReference>
<dbReference type="Proteomes" id="UP000295727">
    <property type="component" value="Chromosome 1"/>
</dbReference>
<protein>
    <submittedName>
        <fullName evidence="1">Uncharacterized protein</fullName>
    </submittedName>
</protein>
<dbReference type="OrthoDB" id="6871774at2"/>
<organism evidence="1 2">
    <name type="scientific">Paraburkholderia pallida</name>
    <dbReference type="NCBI Taxonomy" id="2547399"/>
    <lineage>
        <taxon>Bacteria</taxon>
        <taxon>Pseudomonadati</taxon>
        <taxon>Pseudomonadota</taxon>
        <taxon>Betaproteobacteria</taxon>
        <taxon>Burkholderiales</taxon>
        <taxon>Burkholderiaceae</taxon>
        <taxon>Paraburkholderia</taxon>
    </lineage>
</organism>
<dbReference type="EMBL" id="CP038148">
    <property type="protein sequence ID" value="QBQ98179.1"/>
    <property type="molecule type" value="Genomic_DNA"/>
</dbReference>
<evidence type="ECO:0000313" key="1">
    <source>
        <dbReference type="EMBL" id="QBQ98179.1"/>
    </source>
</evidence>
<accession>A0A4P7CVF0</accession>
<reference evidence="1 2" key="1">
    <citation type="submission" date="2019-03" db="EMBL/GenBank/DDBJ databases">
        <title>Paraburkholderia sp. 7MH5, isolated from subtropical forest soil.</title>
        <authorList>
            <person name="Gao Z.-H."/>
            <person name="Qiu L.-H."/>
        </authorList>
    </citation>
    <scope>NUCLEOTIDE SEQUENCE [LARGE SCALE GENOMIC DNA]</scope>
    <source>
        <strain evidence="1 2">7MH5</strain>
    </source>
</reference>
<name>A0A4P7CVF0_9BURK</name>
<keyword evidence="2" id="KW-1185">Reference proteome</keyword>
<sequence length="261" mass="29306">MAGFEIKSNIADSLGFMGTLFYNQIPYATARALTKTAQLAQQAIRAEMEARFDRPTPYTLNSTYVKSATKTDLVARVWIKDDTSKGTPASKYIGPEVYGGERSMKRFERALQARGLLPPGMVAVPGKAATLDQYGNVSRGLIVEVLSYLQAFGEQGYRANMSERRRDRMVRGGKGARGYSYFVLLKREGKLLPGIYKRIAYGRDSRIEHLAYSAAKPVFIFVKQPTYKPRLPFDDVARRVAEAQFEGVFRRAFEEAVETAR</sequence>
<gene>
    <name evidence="1" type="ORF">E1956_14010</name>
</gene>